<feature type="compositionally biased region" description="Basic residues" evidence="1">
    <location>
        <begin position="27"/>
        <end position="38"/>
    </location>
</feature>
<protein>
    <submittedName>
        <fullName evidence="2">Uncharacterized protein</fullName>
    </submittedName>
</protein>
<feature type="region of interest" description="Disordered" evidence="1">
    <location>
        <begin position="1"/>
        <end position="64"/>
    </location>
</feature>
<dbReference type="Gramene" id="OIT30824">
    <property type="protein sequence ID" value="OIT30824"/>
    <property type="gene ID" value="A4A49_12771"/>
</dbReference>
<evidence type="ECO:0000313" key="3">
    <source>
        <dbReference type="Proteomes" id="UP000187609"/>
    </source>
</evidence>
<dbReference type="AlphaFoldDB" id="A0A314KQ35"/>
<comment type="caution">
    <text evidence="2">The sequence shown here is derived from an EMBL/GenBank/DDBJ whole genome shotgun (WGS) entry which is preliminary data.</text>
</comment>
<accession>A0A314KQ35</accession>
<feature type="compositionally biased region" description="Polar residues" evidence="1">
    <location>
        <begin position="44"/>
        <end position="64"/>
    </location>
</feature>
<reference evidence="2" key="1">
    <citation type="submission" date="2016-11" db="EMBL/GenBank/DDBJ databases">
        <title>The genome of Nicotiana attenuata.</title>
        <authorList>
            <person name="Xu S."/>
            <person name="Brockmoeller T."/>
            <person name="Gaquerel E."/>
            <person name="Navarro A."/>
            <person name="Kuhl H."/>
            <person name="Gase K."/>
            <person name="Ling Z."/>
            <person name="Zhou W."/>
            <person name="Kreitzer C."/>
            <person name="Stanke M."/>
            <person name="Tang H."/>
            <person name="Lyons E."/>
            <person name="Pandey P."/>
            <person name="Pandey S.P."/>
            <person name="Timmermann B."/>
            <person name="Baldwin I.T."/>
        </authorList>
    </citation>
    <scope>NUCLEOTIDE SEQUENCE [LARGE SCALE GENOMIC DNA]</scope>
    <source>
        <strain evidence="2">UT</strain>
    </source>
</reference>
<organism evidence="2 3">
    <name type="scientific">Nicotiana attenuata</name>
    <name type="common">Coyote tobacco</name>
    <dbReference type="NCBI Taxonomy" id="49451"/>
    <lineage>
        <taxon>Eukaryota</taxon>
        <taxon>Viridiplantae</taxon>
        <taxon>Streptophyta</taxon>
        <taxon>Embryophyta</taxon>
        <taxon>Tracheophyta</taxon>
        <taxon>Spermatophyta</taxon>
        <taxon>Magnoliopsida</taxon>
        <taxon>eudicotyledons</taxon>
        <taxon>Gunneridae</taxon>
        <taxon>Pentapetalae</taxon>
        <taxon>asterids</taxon>
        <taxon>lamiids</taxon>
        <taxon>Solanales</taxon>
        <taxon>Solanaceae</taxon>
        <taxon>Nicotianoideae</taxon>
        <taxon>Nicotianeae</taxon>
        <taxon>Nicotiana</taxon>
    </lineage>
</organism>
<proteinExistence type="predicted"/>
<dbReference type="Proteomes" id="UP000187609">
    <property type="component" value="Unassembled WGS sequence"/>
</dbReference>
<evidence type="ECO:0000313" key="2">
    <source>
        <dbReference type="EMBL" id="OIT30824.1"/>
    </source>
</evidence>
<feature type="compositionally biased region" description="Acidic residues" evidence="1">
    <location>
        <begin position="147"/>
        <end position="171"/>
    </location>
</feature>
<feature type="compositionally biased region" description="Low complexity" evidence="1">
    <location>
        <begin position="16"/>
        <end position="26"/>
    </location>
</feature>
<dbReference type="EMBL" id="MJEQ01001417">
    <property type="protein sequence ID" value="OIT30824.1"/>
    <property type="molecule type" value="Genomic_DNA"/>
</dbReference>
<evidence type="ECO:0000256" key="1">
    <source>
        <dbReference type="SAM" id="MobiDB-lite"/>
    </source>
</evidence>
<sequence>MEVQLGKGKRKMGKENNQQLQVNNVNKKMRRSMKKKPKHHEEVSNTGIQSGDQATSITSKQHIGESNSATTTINEPMQIPKTIDQQINEGQQNLKLQDTEANIKTNTTFVVDPGEIHTNYLKLINGASLEEDKNSGKEYDGNQSDSSYEEEEDPAEDLDNFEESISEDSEEYASVINSEDLSDVRATAQTNKVNEIE</sequence>
<feature type="region of interest" description="Disordered" evidence="1">
    <location>
        <begin position="132"/>
        <end position="180"/>
    </location>
</feature>
<gene>
    <name evidence="2" type="ORF">A4A49_12771</name>
</gene>
<name>A0A314KQ35_NICAT</name>
<keyword evidence="3" id="KW-1185">Reference proteome</keyword>